<keyword evidence="3" id="KW-1185">Reference proteome</keyword>
<comment type="caution">
    <text evidence="2">The sequence shown here is derived from an EMBL/GenBank/DDBJ whole genome shotgun (WGS) entry which is preliminary data.</text>
</comment>
<dbReference type="EMBL" id="MIJE01000032">
    <property type="protein sequence ID" value="OEF96289.1"/>
    <property type="molecule type" value="Genomic_DNA"/>
</dbReference>
<dbReference type="AlphaFoldDB" id="A0A1E5G0Q0"/>
<organism evidence="2 3">
    <name type="scientific">Desulfuribacillus alkaliarsenatis</name>
    <dbReference type="NCBI Taxonomy" id="766136"/>
    <lineage>
        <taxon>Bacteria</taxon>
        <taxon>Bacillati</taxon>
        <taxon>Bacillota</taxon>
        <taxon>Desulfuribacillia</taxon>
        <taxon>Desulfuribacillales</taxon>
        <taxon>Desulfuribacillaceae</taxon>
        <taxon>Desulfuribacillus</taxon>
    </lineage>
</organism>
<dbReference type="Gene3D" id="3.30.565.10">
    <property type="entry name" value="Histidine kinase-like ATPase, C-terminal domain"/>
    <property type="match status" value="1"/>
</dbReference>
<dbReference type="Pfam" id="PF13581">
    <property type="entry name" value="HATPase_c_2"/>
    <property type="match status" value="1"/>
</dbReference>
<feature type="domain" description="Histidine kinase/HSP90-like ATPase" evidence="1">
    <location>
        <begin position="28"/>
        <end position="127"/>
    </location>
</feature>
<dbReference type="SUPFAM" id="SSF55874">
    <property type="entry name" value="ATPase domain of HSP90 chaperone/DNA topoisomerase II/histidine kinase"/>
    <property type="match status" value="1"/>
</dbReference>
<name>A0A1E5G0Q0_9FIRM</name>
<evidence type="ECO:0000259" key="1">
    <source>
        <dbReference type="Pfam" id="PF13581"/>
    </source>
</evidence>
<gene>
    <name evidence="2" type="ORF">BHF68_09000</name>
</gene>
<evidence type="ECO:0000313" key="3">
    <source>
        <dbReference type="Proteomes" id="UP000094296"/>
    </source>
</evidence>
<dbReference type="STRING" id="766136.BHF68_09000"/>
<dbReference type="InterPro" id="IPR003594">
    <property type="entry name" value="HATPase_dom"/>
</dbReference>
<dbReference type="InterPro" id="IPR036890">
    <property type="entry name" value="HATPase_C_sf"/>
</dbReference>
<dbReference type="RefSeq" id="WP_069643795.1">
    <property type="nucleotide sequence ID" value="NZ_MIJE01000032.1"/>
</dbReference>
<evidence type="ECO:0000313" key="2">
    <source>
        <dbReference type="EMBL" id="OEF96289.1"/>
    </source>
</evidence>
<reference evidence="2 3" key="1">
    <citation type="submission" date="2016-09" db="EMBL/GenBank/DDBJ databases">
        <title>Draft genome sequence for the type strain of Desulfuribacillus alkaliarsenatis AHT28, an obligately anaerobic, sulfidogenic bacterium isolated from Russian soda lake sediments.</title>
        <authorList>
            <person name="Abin C.A."/>
            <person name="Hollibaugh J.T."/>
        </authorList>
    </citation>
    <scope>NUCLEOTIDE SEQUENCE [LARGE SCALE GENOMIC DNA]</scope>
    <source>
        <strain evidence="2 3">AHT28</strain>
    </source>
</reference>
<proteinExistence type="predicted"/>
<dbReference type="OrthoDB" id="2883129at2"/>
<dbReference type="Proteomes" id="UP000094296">
    <property type="component" value="Unassembled WGS sequence"/>
</dbReference>
<protein>
    <recommendedName>
        <fullName evidence="1">Histidine kinase/HSP90-like ATPase domain-containing protein</fullName>
    </recommendedName>
</protein>
<sequence>MELYSFQIDSCLQKADILKSEIREILIYHYDEKEVEAFLFCFHELLNNAIEHGNQLDKSKKVFVKVEISGSTTKFTIEDQGEGFNWRERLQRELDIYSFEERGRGIIMTKMMCDDILYNKSGNRVVCIKSFQEN</sequence>
<accession>A0A1E5G0Q0</accession>
<dbReference type="CDD" id="cd16936">
    <property type="entry name" value="HATPase_RsbW-like"/>
    <property type="match status" value="1"/>
</dbReference>